<evidence type="ECO:0000313" key="3">
    <source>
        <dbReference type="Proteomes" id="UP000828390"/>
    </source>
</evidence>
<name>A0A9D4BNL7_DREPO</name>
<sequence length="67" mass="7923">MRVDDTEMRIDDTEIRVDDTEMRFDDTEKRVYDTEILLQSVLLYAAENNASMGRDVHSITFSIQLFF</sequence>
<dbReference type="Proteomes" id="UP000828390">
    <property type="component" value="Unassembled WGS sequence"/>
</dbReference>
<organism evidence="2 3">
    <name type="scientific">Dreissena polymorpha</name>
    <name type="common">Zebra mussel</name>
    <name type="synonym">Mytilus polymorpha</name>
    <dbReference type="NCBI Taxonomy" id="45954"/>
    <lineage>
        <taxon>Eukaryota</taxon>
        <taxon>Metazoa</taxon>
        <taxon>Spiralia</taxon>
        <taxon>Lophotrochozoa</taxon>
        <taxon>Mollusca</taxon>
        <taxon>Bivalvia</taxon>
        <taxon>Autobranchia</taxon>
        <taxon>Heteroconchia</taxon>
        <taxon>Euheterodonta</taxon>
        <taxon>Imparidentia</taxon>
        <taxon>Neoheterodontei</taxon>
        <taxon>Myida</taxon>
        <taxon>Dreissenoidea</taxon>
        <taxon>Dreissenidae</taxon>
        <taxon>Dreissena</taxon>
    </lineage>
</organism>
<evidence type="ECO:0000313" key="2">
    <source>
        <dbReference type="EMBL" id="KAH3710566.1"/>
    </source>
</evidence>
<reference evidence="2" key="2">
    <citation type="submission" date="2020-11" db="EMBL/GenBank/DDBJ databases">
        <authorList>
            <person name="McCartney M.A."/>
            <person name="Auch B."/>
            <person name="Kono T."/>
            <person name="Mallez S."/>
            <person name="Becker A."/>
            <person name="Gohl D.M."/>
            <person name="Silverstein K.A.T."/>
            <person name="Koren S."/>
            <person name="Bechman K.B."/>
            <person name="Herman A."/>
            <person name="Abrahante J.E."/>
            <person name="Garbe J."/>
        </authorList>
    </citation>
    <scope>NUCLEOTIDE SEQUENCE</scope>
    <source>
        <strain evidence="2">Duluth1</strain>
        <tissue evidence="2">Whole animal</tissue>
    </source>
</reference>
<keyword evidence="3" id="KW-1185">Reference proteome</keyword>
<dbReference type="AlphaFoldDB" id="A0A9D4BNL7"/>
<comment type="caution">
    <text evidence="2">The sequence shown here is derived from an EMBL/GenBank/DDBJ whole genome shotgun (WGS) entry which is preliminary data.</text>
</comment>
<evidence type="ECO:0000256" key="1">
    <source>
        <dbReference type="SAM" id="Coils"/>
    </source>
</evidence>
<keyword evidence="1" id="KW-0175">Coiled coil</keyword>
<reference evidence="2" key="1">
    <citation type="journal article" date="2019" name="bioRxiv">
        <title>The Genome of the Zebra Mussel, Dreissena polymorpha: A Resource for Invasive Species Research.</title>
        <authorList>
            <person name="McCartney M.A."/>
            <person name="Auch B."/>
            <person name="Kono T."/>
            <person name="Mallez S."/>
            <person name="Zhang Y."/>
            <person name="Obille A."/>
            <person name="Becker A."/>
            <person name="Abrahante J.E."/>
            <person name="Garbe J."/>
            <person name="Badalamenti J.P."/>
            <person name="Herman A."/>
            <person name="Mangelson H."/>
            <person name="Liachko I."/>
            <person name="Sullivan S."/>
            <person name="Sone E.D."/>
            <person name="Koren S."/>
            <person name="Silverstein K.A.T."/>
            <person name="Beckman K.B."/>
            <person name="Gohl D.M."/>
        </authorList>
    </citation>
    <scope>NUCLEOTIDE SEQUENCE</scope>
    <source>
        <strain evidence="2">Duluth1</strain>
        <tissue evidence="2">Whole animal</tissue>
    </source>
</reference>
<gene>
    <name evidence="2" type="ORF">DPMN_070052</name>
</gene>
<feature type="coiled-coil region" evidence="1">
    <location>
        <begin position="3"/>
        <end position="30"/>
    </location>
</feature>
<protein>
    <submittedName>
        <fullName evidence="2">Uncharacterized protein</fullName>
    </submittedName>
</protein>
<proteinExistence type="predicted"/>
<dbReference type="EMBL" id="JAIWYP010000014">
    <property type="protein sequence ID" value="KAH3710566.1"/>
    <property type="molecule type" value="Genomic_DNA"/>
</dbReference>
<accession>A0A9D4BNL7</accession>